<evidence type="ECO:0000259" key="6">
    <source>
        <dbReference type="Pfam" id="PF14331"/>
    </source>
</evidence>
<protein>
    <submittedName>
        <fullName evidence="8">Type VI secretion system membrane subunit TssM</fullName>
    </submittedName>
</protein>
<dbReference type="Pfam" id="PF14331">
    <property type="entry name" value="IcmF-related_N"/>
    <property type="match status" value="1"/>
</dbReference>
<evidence type="ECO:0000256" key="3">
    <source>
        <dbReference type="SAM" id="Phobius"/>
    </source>
</evidence>
<feature type="domain" description="IcmF-related" evidence="5">
    <location>
        <begin position="510"/>
        <end position="808"/>
    </location>
</feature>
<organism evidence="8 9">
    <name type="scientific">Bosea eneae</name>
    <dbReference type="NCBI Taxonomy" id="151454"/>
    <lineage>
        <taxon>Bacteria</taxon>
        <taxon>Pseudomonadati</taxon>
        <taxon>Pseudomonadota</taxon>
        <taxon>Alphaproteobacteria</taxon>
        <taxon>Hyphomicrobiales</taxon>
        <taxon>Boseaceae</taxon>
        <taxon>Bosea</taxon>
    </lineage>
</organism>
<dbReference type="InterPro" id="IPR053156">
    <property type="entry name" value="T6SS_TssM-like"/>
</dbReference>
<dbReference type="InterPro" id="IPR010623">
    <property type="entry name" value="IcmF_C"/>
</dbReference>
<evidence type="ECO:0000259" key="7">
    <source>
        <dbReference type="Pfam" id="PF21070"/>
    </source>
</evidence>
<feature type="domain" description="Type VI secretion system IcmF C-terminal" evidence="4">
    <location>
        <begin position="1070"/>
        <end position="1176"/>
    </location>
</feature>
<proteinExistence type="predicted"/>
<evidence type="ECO:0000259" key="5">
    <source>
        <dbReference type="Pfam" id="PF06761"/>
    </source>
</evidence>
<dbReference type="EMBL" id="JBHSLW010000029">
    <property type="protein sequence ID" value="MFC5421567.1"/>
    <property type="molecule type" value="Genomic_DNA"/>
</dbReference>
<dbReference type="InterPro" id="IPR025743">
    <property type="entry name" value="TssM1_N"/>
</dbReference>
<dbReference type="InterPro" id="IPR048677">
    <property type="entry name" value="TssM1_hel"/>
</dbReference>
<accession>A0ABW0IV55</accession>
<dbReference type="Pfam" id="PF06761">
    <property type="entry name" value="IcmF-related"/>
    <property type="match status" value="1"/>
</dbReference>
<keyword evidence="3" id="KW-1133">Transmembrane helix</keyword>
<dbReference type="Pfam" id="PF21070">
    <property type="entry name" value="IcmF_helical"/>
    <property type="match status" value="1"/>
</dbReference>
<sequence>MIRSYLLGFLSLRGLVTVFGVIALCVVIWAGGSYLSLFGWAPLVSAEARTSAIVVLLASLVGVSLLRLYLARRANARMIKSLLDTGGLAAMADSGGTDEIEIIRERFEGALATLKETIFAGRKGDAYLFELPWYVIIGPPGSGKTTILKNSGLDFPLARTLGTDPVAGLGGTRHCDWWFTDQAVLIDTAGRYTTHESNAAVDGAAWRGFLDLLKTHRGRRPLNGVVLAISLSDILLQNEVERKRHVAALRARLQELTKTFGVELPTYLLITKCDLIPGFSEFFDGLNETGRAQVWGMTFPPDANLATRLTELLDQNLRELAERLDQIMRERAHAERGLNRRGRIYLFPKEFAGLRKDLASFVHEIFKQSKFETQSRLRGVYFTSGTQEGTPIDRVLAAFGRSFGLTSAQRAPFSGQGKAFFVNRLLTDVIFEEQGLVGVDRKLERSLVRAQNIGYGVAAALVIGLSVLWWGAASRSQARIAATNEALAPVETRLAAVPGRATPATLLPVLQAADAVRDASGQGGILGWLDGFGLSATPSLAPAAAELRERLLVGRLYPAFAARLSERLTGLSQIGADNEAVRELLRSYLMLSDSERFDRSVVQRAAREEAQLAFPVDQSRAAELGRHFDELVALLPQPLPTDRRIIDTTRARLMRTPRSEQVYARLLREAAQNPRLRPIDLSTAIGAGVIDFGLGRTGNTAVSVIPAAFTREGFYDFVLPRLPILIREELGIDWVTGGEAAGSGVVQTSTREVMDRYVADYIRFWQGALAAARMVPFAETQQALSAVQALAAANSPLERLIGIVRTNTELPLPGDPQPGAPGTTAGLPGPAGTAGGLIAAAASSAANAAATAALGEGPWPGATIAAPFRPLVELVAPQGGAQAPMGRIRELFSGAYGALSNVSNAPDPRQAAYQAVARRGSSGADALGQLRADSALRPEPVRGIMRAVASLSASSVVGDSLDYVNQAWRRDVLPQCQAALDQRYPLFANAKDEVSLRDFSDMFRPGGLLDEFFQKHLAPFVTEQRNGYAPITVDGSALPLKREALTQFYRARAIRNAFFAGSGSAPSLKFSLRPSFLDPKLLRATLALDGKDIVYRHEAQRAYDLEWPTKTDASTVAVTLTDLNGKDTRVERTGAWALLRMVDSSSLAARGGADQFSITVTGEENARVVYQLRAASVNNPFNLGALRAFRCPDSL</sequence>
<feature type="transmembrane region" description="Helical" evidence="3">
    <location>
        <begin position="452"/>
        <end position="472"/>
    </location>
</feature>
<keyword evidence="1" id="KW-0175">Coiled coil</keyword>
<keyword evidence="9" id="KW-1185">Reference proteome</keyword>
<dbReference type="InterPro" id="IPR027417">
    <property type="entry name" value="P-loop_NTPase"/>
</dbReference>
<dbReference type="SUPFAM" id="SSF52540">
    <property type="entry name" value="P-loop containing nucleoside triphosphate hydrolases"/>
    <property type="match status" value="1"/>
</dbReference>
<dbReference type="Pfam" id="PF06744">
    <property type="entry name" value="IcmF_C"/>
    <property type="match status" value="1"/>
</dbReference>
<evidence type="ECO:0000256" key="1">
    <source>
        <dbReference type="SAM" id="Coils"/>
    </source>
</evidence>
<feature type="domain" description="Type VI secretion system component TssM1 helical" evidence="7">
    <location>
        <begin position="964"/>
        <end position="1060"/>
    </location>
</feature>
<feature type="domain" description="Type VI secretion system component TssM1 N-terminal" evidence="6">
    <location>
        <begin position="201"/>
        <end position="457"/>
    </location>
</feature>
<dbReference type="Proteomes" id="UP001596053">
    <property type="component" value="Unassembled WGS sequence"/>
</dbReference>
<feature type="transmembrane region" description="Helical" evidence="3">
    <location>
        <begin position="12"/>
        <end position="32"/>
    </location>
</feature>
<evidence type="ECO:0000313" key="9">
    <source>
        <dbReference type="Proteomes" id="UP001596053"/>
    </source>
</evidence>
<dbReference type="PANTHER" id="PTHR36153:SF1">
    <property type="entry name" value="TYPE VI SECRETION SYSTEM COMPONENT TSSM1"/>
    <property type="match status" value="1"/>
</dbReference>
<feature type="compositionally biased region" description="Low complexity" evidence="2">
    <location>
        <begin position="820"/>
        <end position="829"/>
    </location>
</feature>
<keyword evidence="3" id="KW-0472">Membrane</keyword>
<evidence type="ECO:0000313" key="8">
    <source>
        <dbReference type="EMBL" id="MFC5421567.1"/>
    </source>
</evidence>
<feature type="region of interest" description="Disordered" evidence="2">
    <location>
        <begin position="810"/>
        <end position="829"/>
    </location>
</feature>
<dbReference type="RefSeq" id="WP_377799850.1">
    <property type="nucleotide sequence ID" value="NZ_JBHSLW010000029.1"/>
</dbReference>
<dbReference type="Gene3D" id="3.40.50.300">
    <property type="entry name" value="P-loop containing nucleotide triphosphate hydrolases"/>
    <property type="match status" value="1"/>
</dbReference>
<gene>
    <name evidence="8" type="primary">tssM</name>
    <name evidence="8" type="ORF">ACFPOB_18590</name>
</gene>
<dbReference type="NCBIfam" id="TIGR03348">
    <property type="entry name" value="VI_IcmF"/>
    <property type="match status" value="1"/>
</dbReference>
<evidence type="ECO:0000256" key="2">
    <source>
        <dbReference type="SAM" id="MobiDB-lite"/>
    </source>
</evidence>
<dbReference type="InterPro" id="IPR017731">
    <property type="entry name" value="TssM1-like"/>
</dbReference>
<feature type="transmembrane region" description="Helical" evidence="3">
    <location>
        <begin position="52"/>
        <end position="70"/>
    </location>
</feature>
<comment type="caution">
    <text evidence="8">The sequence shown here is derived from an EMBL/GenBank/DDBJ whole genome shotgun (WGS) entry which is preliminary data.</text>
</comment>
<name>A0ABW0IV55_9HYPH</name>
<dbReference type="InterPro" id="IPR009612">
    <property type="entry name" value="IcmF-rel"/>
</dbReference>
<dbReference type="PANTHER" id="PTHR36153">
    <property type="entry name" value="INNER MEMBRANE PROTEIN-RELATED"/>
    <property type="match status" value="1"/>
</dbReference>
<keyword evidence="3" id="KW-0812">Transmembrane</keyword>
<reference evidence="9" key="1">
    <citation type="journal article" date="2019" name="Int. J. Syst. Evol. Microbiol.">
        <title>The Global Catalogue of Microorganisms (GCM) 10K type strain sequencing project: providing services to taxonomists for standard genome sequencing and annotation.</title>
        <authorList>
            <consortium name="The Broad Institute Genomics Platform"/>
            <consortium name="The Broad Institute Genome Sequencing Center for Infectious Disease"/>
            <person name="Wu L."/>
            <person name="Ma J."/>
        </authorList>
    </citation>
    <scope>NUCLEOTIDE SEQUENCE [LARGE SCALE GENOMIC DNA]</scope>
    <source>
        <strain evidence="9">NCAIM B.01391</strain>
    </source>
</reference>
<feature type="coiled-coil region" evidence="1">
    <location>
        <begin position="310"/>
        <end position="337"/>
    </location>
</feature>
<evidence type="ECO:0000259" key="4">
    <source>
        <dbReference type="Pfam" id="PF06744"/>
    </source>
</evidence>